<comment type="caution">
    <text evidence="1">The sequence shown here is derived from an EMBL/GenBank/DDBJ whole genome shotgun (WGS) entry which is preliminary data.</text>
</comment>
<keyword evidence="2" id="KW-1185">Reference proteome</keyword>
<sequence>MDESKVDPKGSIQYTILLKEQYSILLNCVNVEEEEKPSILFAKYNIVKRGNSYIPETRVSERMIGKRSLRERLVFGY</sequence>
<dbReference type="AlphaFoldDB" id="A0AAW1DQW8"/>
<name>A0AAW1DQW8_9HEMI</name>
<protein>
    <submittedName>
        <fullName evidence="1">Uncharacterized protein</fullName>
    </submittedName>
</protein>
<dbReference type="EMBL" id="JAPXFL010000001">
    <property type="protein sequence ID" value="KAK9512687.1"/>
    <property type="molecule type" value="Genomic_DNA"/>
</dbReference>
<proteinExistence type="predicted"/>
<evidence type="ECO:0000313" key="1">
    <source>
        <dbReference type="EMBL" id="KAK9512687.1"/>
    </source>
</evidence>
<accession>A0AAW1DQW8</accession>
<reference evidence="1 2" key="1">
    <citation type="submission" date="2022-12" db="EMBL/GenBank/DDBJ databases">
        <title>Chromosome-level genome assembly of true bugs.</title>
        <authorList>
            <person name="Ma L."/>
            <person name="Li H."/>
        </authorList>
    </citation>
    <scope>NUCLEOTIDE SEQUENCE [LARGE SCALE GENOMIC DNA]</scope>
    <source>
        <strain evidence="1">Lab_2022b</strain>
    </source>
</reference>
<dbReference type="Proteomes" id="UP001461498">
    <property type="component" value="Unassembled WGS sequence"/>
</dbReference>
<evidence type="ECO:0000313" key="2">
    <source>
        <dbReference type="Proteomes" id="UP001461498"/>
    </source>
</evidence>
<organism evidence="1 2">
    <name type="scientific">Rhynocoris fuscipes</name>
    <dbReference type="NCBI Taxonomy" id="488301"/>
    <lineage>
        <taxon>Eukaryota</taxon>
        <taxon>Metazoa</taxon>
        <taxon>Ecdysozoa</taxon>
        <taxon>Arthropoda</taxon>
        <taxon>Hexapoda</taxon>
        <taxon>Insecta</taxon>
        <taxon>Pterygota</taxon>
        <taxon>Neoptera</taxon>
        <taxon>Paraneoptera</taxon>
        <taxon>Hemiptera</taxon>
        <taxon>Heteroptera</taxon>
        <taxon>Panheteroptera</taxon>
        <taxon>Cimicomorpha</taxon>
        <taxon>Reduviidae</taxon>
        <taxon>Harpactorinae</taxon>
        <taxon>Harpactorini</taxon>
        <taxon>Rhynocoris</taxon>
    </lineage>
</organism>
<gene>
    <name evidence="1" type="ORF">O3M35_001059</name>
</gene>